<organism evidence="2">
    <name type="scientific">Guillardia theta (strain CCMP2712)</name>
    <name type="common">Cryptophyte</name>
    <dbReference type="NCBI Taxonomy" id="905079"/>
    <lineage>
        <taxon>Eukaryota</taxon>
        <taxon>Cryptophyceae</taxon>
        <taxon>Pyrenomonadales</taxon>
        <taxon>Geminigeraceae</taxon>
        <taxon>Guillardia</taxon>
    </lineage>
</organism>
<reference evidence="3" key="3">
    <citation type="submission" date="2016-03" db="UniProtKB">
        <authorList>
            <consortium name="EnsemblProtists"/>
        </authorList>
    </citation>
    <scope>IDENTIFICATION</scope>
</reference>
<accession>L1IV27</accession>
<proteinExistence type="predicted"/>
<feature type="compositionally biased region" description="Basic and acidic residues" evidence="1">
    <location>
        <begin position="107"/>
        <end position="118"/>
    </location>
</feature>
<evidence type="ECO:0000313" key="3">
    <source>
        <dbReference type="EnsemblProtists" id="EKX40098"/>
    </source>
</evidence>
<protein>
    <submittedName>
        <fullName evidence="2 3">Uncharacterized protein</fullName>
    </submittedName>
</protein>
<dbReference type="GeneID" id="17296897"/>
<feature type="region of interest" description="Disordered" evidence="1">
    <location>
        <begin position="93"/>
        <end position="122"/>
    </location>
</feature>
<name>L1IV27_GUITC</name>
<dbReference type="SUPFAM" id="SSF48452">
    <property type="entry name" value="TPR-like"/>
    <property type="match status" value="1"/>
</dbReference>
<dbReference type="HOGENOM" id="CLU_564370_0_0_1"/>
<dbReference type="EMBL" id="JH993034">
    <property type="protein sequence ID" value="EKX40098.1"/>
    <property type="molecule type" value="Genomic_DNA"/>
</dbReference>
<dbReference type="RefSeq" id="XP_005827078.1">
    <property type="nucleotide sequence ID" value="XM_005827021.1"/>
</dbReference>
<evidence type="ECO:0000313" key="2">
    <source>
        <dbReference type="EMBL" id="EKX40098.1"/>
    </source>
</evidence>
<dbReference type="Gene3D" id="1.25.40.10">
    <property type="entry name" value="Tetratricopeptide repeat domain"/>
    <property type="match status" value="1"/>
</dbReference>
<reference evidence="2 4" key="1">
    <citation type="journal article" date="2012" name="Nature">
        <title>Algal genomes reveal evolutionary mosaicism and the fate of nucleomorphs.</title>
        <authorList>
            <consortium name="DOE Joint Genome Institute"/>
            <person name="Curtis B.A."/>
            <person name="Tanifuji G."/>
            <person name="Burki F."/>
            <person name="Gruber A."/>
            <person name="Irimia M."/>
            <person name="Maruyama S."/>
            <person name="Arias M.C."/>
            <person name="Ball S.G."/>
            <person name="Gile G.H."/>
            <person name="Hirakawa Y."/>
            <person name="Hopkins J.F."/>
            <person name="Kuo A."/>
            <person name="Rensing S.A."/>
            <person name="Schmutz J."/>
            <person name="Symeonidi A."/>
            <person name="Elias M."/>
            <person name="Eveleigh R.J."/>
            <person name="Herman E.K."/>
            <person name="Klute M.J."/>
            <person name="Nakayama T."/>
            <person name="Obornik M."/>
            <person name="Reyes-Prieto A."/>
            <person name="Armbrust E.V."/>
            <person name="Aves S.J."/>
            <person name="Beiko R.G."/>
            <person name="Coutinho P."/>
            <person name="Dacks J.B."/>
            <person name="Durnford D.G."/>
            <person name="Fast N.M."/>
            <person name="Green B.R."/>
            <person name="Grisdale C.J."/>
            <person name="Hempel F."/>
            <person name="Henrissat B."/>
            <person name="Hoppner M.P."/>
            <person name="Ishida K."/>
            <person name="Kim E."/>
            <person name="Koreny L."/>
            <person name="Kroth P.G."/>
            <person name="Liu Y."/>
            <person name="Malik S.B."/>
            <person name="Maier U.G."/>
            <person name="McRose D."/>
            <person name="Mock T."/>
            <person name="Neilson J.A."/>
            <person name="Onodera N.T."/>
            <person name="Poole A.M."/>
            <person name="Pritham E.J."/>
            <person name="Richards T.A."/>
            <person name="Rocap G."/>
            <person name="Roy S.W."/>
            <person name="Sarai C."/>
            <person name="Schaack S."/>
            <person name="Shirato S."/>
            <person name="Slamovits C.H."/>
            <person name="Spencer D.F."/>
            <person name="Suzuki S."/>
            <person name="Worden A.Z."/>
            <person name="Zauner S."/>
            <person name="Barry K."/>
            <person name="Bell C."/>
            <person name="Bharti A.K."/>
            <person name="Crow J.A."/>
            <person name="Grimwood J."/>
            <person name="Kramer R."/>
            <person name="Lindquist E."/>
            <person name="Lucas S."/>
            <person name="Salamov A."/>
            <person name="McFadden G.I."/>
            <person name="Lane C.E."/>
            <person name="Keeling P.J."/>
            <person name="Gray M.W."/>
            <person name="Grigoriev I.V."/>
            <person name="Archibald J.M."/>
        </authorList>
    </citation>
    <scope>NUCLEOTIDE SEQUENCE</scope>
    <source>
        <strain evidence="2 4">CCMP2712</strain>
    </source>
</reference>
<evidence type="ECO:0000313" key="4">
    <source>
        <dbReference type="Proteomes" id="UP000011087"/>
    </source>
</evidence>
<reference evidence="4" key="2">
    <citation type="submission" date="2012-11" db="EMBL/GenBank/DDBJ databases">
        <authorList>
            <person name="Kuo A."/>
            <person name="Curtis B.A."/>
            <person name="Tanifuji G."/>
            <person name="Burki F."/>
            <person name="Gruber A."/>
            <person name="Irimia M."/>
            <person name="Maruyama S."/>
            <person name="Arias M.C."/>
            <person name="Ball S.G."/>
            <person name="Gile G.H."/>
            <person name="Hirakawa Y."/>
            <person name="Hopkins J.F."/>
            <person name="Rensing S.A."/>
            <person name="Schmutz J."/>
            <person name="Symeonidi A."/>
            <person name="Elias M."/>
            <person name="Eveleigh R.J."/>
            <person name="Herman E.K."/>
            <person name="Klute M.J."/>
            <person name="Nakayama T."/>
            <person name="Obornik M."/>
            <person name="Reyes-Prieto A."/>
            <person name="Armbrust E.V."/>
            <person name="Aves S.J."/>
            <person name="Beiko R.G."/>
            <person name="Coutinho P."/>
            <person name="Dacks J.B."/>
            <person name="Durnford D.G."/>
            <person name="Fast N.M."/>
            <person name="Green B.R."/>
            <person name="Grisdale C."/>
            <person name="Hempe F."/>
            <person name="Henrissat B."/>
            <person name="Hoppner M.P."/>
            <person name="Ishida K.-I."/>
            <person name="Kim E."/>
            <person name="Koreny L."/>
            <person name="Kroth P.G."/>
            <person name="Liu Y."/>
            <person name="Malik S.-B."/>
            <person name="Maier U.G."/>
            <person name="McRose D."/>
            <person name="Mock T."/>
            <person name="Neilson J.A."/>
            <person name="Onodera N.T."/>
            <person name="Poole A.M."/>
            <person name="Pritham E.J."/>
            <person name="Richards T.A."/>
            <person name="Rocap G."/>
            <person name="Roy S.W."/>
            <person name="Sarai C."/>
            <person name="Schaack S."/>
            <person name="Shirato S."/>
            <person name="Slamovits C.H."/>
            <person name="Spencer D.F."/>
            <person name="Suzuki S."/>
            <person name="Worden A.Z."/>
            <person name="Zauner S."/>
            <person name="Barry K."/>
            <person name="Bell C."/>
            <person name="Bharti A.K."/>
            <person name="Crow J.A."/>
            <person name="Grimwood J."/>
            <person name="Kramer R."/>
            <person name="Lindquist E."/>
            <person name="Lucas S."/>
            <person name="Salamov A."/>
            <person name="McFadden G.I."/>
            <person name="Lane C.E."/>
            <person name="Keeling P.J."/>
            <person name="Gray M.W."/>
            <person name="Grigoriev I.V."/>
            <person name="Archibald J.M."/>
        </authorList>
    </citation>
    <scope>NUCLEOTIDE SEQUENCE</scope>
    <source>
        <strain evidence="4">CCMP2712</strain>
    </source>
</reference>
<dbReference type="KEGG" id="gtt:GUITHDRAFT_113835"/>
<dbReference type="AlphaFoldDB" id="L1IV27"/>
<dbReference type="PaxDb" id="55529-EKX40098"/>
<evidence type="ECO:0000256" key="1">
    <source>
        <dbReference type="SAM" id="MobiDB-lite"/>
    </source>
</evidence>
<gene>
    <name evidence="2" type="ORF">GUITHDRAFT_113835</name>
</gene>
<dbReference type="InterPro" id="IPR011990">
    <property type="entry name" value="TPR-like_helical_dom_sf"/>
</dbReference>
<sequence>MGCRESKPNADEAPKWSKFQDATGECVINQGMSSNAMTLDDTLLVAEEEEAHLHAWKDPKTRNRVETQMPEEYADTTYERILENLENYAALKKQKAANDSRSAVSAEHGKPEGNREDETSASSRLKKLELAQAQKKKQELLELEPGVWKRYALESRYQQGEDLLLQAQGEESAERGRYGLFLFNDRGFDVFLTRSTKRLAELKHAVALLYDYRSNLDVTGQQQFLSYVSYKHAKEALGVWKEVEDLVKEDQNMARMVQILKSETMLLMGKSLCNFALDGDGDKSRHDLSAKEAFHKAKEILEEVETIRRGQDAALAETVMALGYLSYCQAGAASNAGPRCSLHLSEKEIECLYNSALHYYKEALELYVKCYGKDHNDSIRMICNIALVHKAKGLVFKRLDELEKAEICYKEALSCQGSDTDSHLRAKKIKMDLAEIEVLKENNMVMPEIVSQEDEASQKRREEEASALMEEFLVSIISILTGQH</sequence>
<dbReference type="Proteomes" id="UP000011087">
    <property type="component" value="Unassembled WGS sequence"/>
</dbReference>
<dbReference type="EnsemblProtists" id="EKX40098">
    <property type="protein sequence ID" value="EKX40098"/>
    <property type="gene ID" value="GUITHDRAFT_113835"/>
</dbReference>
<keyword evidence="4" id="KW-1185">Reference proteome</keyword>